<feature type="compositionally biased region" description="Low complexity" evidence="5">
    <location>
        <begin position="292"/>
        <end position="305"/>
    </location>
</feature>
<dbReference type="RefSeq" id="XP_060299488.1">
    <property type="nucleotide sequence ID" value="XM_060441829.1"/>
</dbReference>
<feature type="binding site" description="axial binding residue" evidence="4">
    <location>
        <position position="474"/>
    </location>
    <ligand>
        <name>heme</name>
        <dbReference type="ChEBI" id="CHEBI:30413"/>
    </ligand>
    <ligandPart>
        <name>Fe</name>
        <dbReference type="ChEBI" id="CHEBI:18248"/>
    </ligandPart>
</feature>
<feature type="transmembrane region" description="Helical" evidence="6">
    <location>
        <begin position="12"/>
        <end position="34"/>
    </location>
</feature>
<keyword evidence="8" id="KW-1185">Reference proteome</keyword>
<evidence type="ECO:0000256" key="2">
    <source>
        <dbReference type="ARBA" id="ARBA00022723"/>
    </source>
</evidence>
<dbReference type="InterPro" id="IPR001128">
    <property type="entry name" value="Cyt_P450"/>
</dbReference>
<dbReference type="InterPro" id="IPR036396">
    <property type="entry name" value="Cyt_P450_sf"/>
</dbReference>
<evidence type="ECO:0000256" key="6">
    <source>
        <dbReference type="SAM" id="Phobius"/>
    </source>
</evidence>
<keyword evidence="6" id="KW-0812">Transmembrane</keyword>
<dbReference type="PANTHER" id="PTHR24305">
    <property type="entry name" value="CYTOCHROME P450"/>
    <property type="match status" value="1"/>
</dbReference>
<dbReference type="GO" id="GO:0016705">
    <property type="term" value="F:oxidoreductase activity, acting on paired donors, with incorporation or reduction of molecular oxygen"/>
    <property type="evidence" value="ECO:0007669"/>
    <property type="project" value="InterPro"/>
</dbReference>
<dbReference type="PRINTS" id="PR00385">
    <property type="entry name" value="P450"/>
</dbReference>
<proteinExistence type="predicted"/>
<dbReference type="SUPFAM" id="SSF48264">
    <property type="entry name" value="Cytochrome P450"/>
    <property type="match status" value="1"/>
</dbReference>
<evidence type="ECO:0000256" key="1">
    <source>
        <dbReference type="ARBA" id="ARBA00022617"/>
    </source>
</evidence>
<feature type="region of interest" description="Disordered" evidence="5">
    <location>
        <begin position="292"/>
        <end position="313"/>
    </location>
</feature>
<comment type="cofactor">
    <cofactor evidence="4">
        <name>heme</name>
        <dbReference type="ChEBI" id="CHEBI:30413"/>
    </cofactor>
</comment>
<accession>A0AA40AX03</accession>
<dbReference type="PRINTS" id="PR00463">
    <property type="entry name" value="EP450I"/>
</dbReference>
<gene>
    <name evidence="7" type="ORF">B0T26DRAFT_706847</name>
</gene>
<dbReference type="AlphaFoldDB" id="A0AA40AX03"/>
<keyword evidence="1 4" id="KW-0349">Heme</keyword>
<dbReference type="Gene3D" id="1.10.630.10">
    <property type="entry name" value="Cytochrome P450"/>
    <property type="match status" value="1"/>
</dbReference>
<name>A0AA40AX03_9PEZI</name>
<dbReference type="PANTHER" id="PTHR24305:SF156">
    <property type="entry name" value="P450, PUTATIVE (EUROFUNG)-RELATED"/>
    <property type="match status" value="1"/>
</dbReference>
<evidence type="ECO:0000256" key="4">
    <source>
        <dbReference type="PIRSR" id="PIRSR602401-1"/>
    </source>
</evidence>
<evidence type="ECO:0000256" key="3">
    <source>
        <dbReference type="ARBA" id="ARBA00023004"/>
    </source>
</evidence>
<dbReference type="InterPro" id="IPR002401">
    <property type="entry name" value="Cyt_P450_E_grp-I"/>
</dbReference>
<feature type="transmembrane region" description="Helical" evidence="6">
    <location>
        <begin position="234"/>
        <end position="255"/>
    </location>
</feature>
<reference evidence="7" key="1">
    <citation type="submission" date="2023-06" db="EMBL/GenBank/DDBJ databases">
        <title>Genome-scale phylogeny and comparative genomics of the fungal order Sordariales.</title>
        <authorList>
            <consortium name="Lawrence Berkeley National Laboratory"/>
            <person name="Hensen N."/>
            <person name="Bonometti L."/>
            <person name="Westerberg I."/>
            <person name="Brannstrom I.O."/>
            <person name="Guillou S."/>
            <person name="Cros-Aarteil S."/>
            <person name="Calhoun S."/>
            <person name="Haridas S."/>
            <person name="Kuo A."/>
            <person name="Mondo S."/>
            <person name="Pangilinan J."/>
            <person name="Riley R."/>
            <person name="LaButti K."/>
            <person name="Andreopoulos B."/>
            <person name="Lipzen A."/>
            <person name="Chen C."/>
            <person name="Yanf M."/>
            <person name="Daum C."/>
            <person name="Ng V."/>
            <person name="Clum A."/>
            <person name="Steindorff A."/>
            <person name="Ohm R."/>
            <person name="Martin F."/>
            <person name="Silar P."/>
            <person name="Natvig D."/>
            <person name="Lalanne C."/>
            <person name="Gautier V."/>
            <person name="Ament-velasquez S.L."/>
            <person name="Kruys A."/>
            <person name="Hutchinson M.I."/>
            <person name="Powell A.J."/>
            <person name="Barry K."/>
            <person name="Miller A.N."/>
            <person name="Grigoriev I.V."/>
            <person name="Debuchy R."/>
            <person name="Gladieux P."/>
            <person name="Thoren M.H."/>
            <person name="Johannesson H."/>
        </authorList>
    </citation>
    <scope>NUCLEOTIDE SEQUENCE</scope>
    <source>
        <strain evidence="7">SMH2392-1A</strain>
    </source>
</reference>
<comment type="caution">
    <text evidence="7">The sequence shown here is derived from an EMBL/GenBank/DDBJ whole genome shotgun (WGS) entry which is preliminary data.</text>
</comment>
<dbReference type="GeneID" id="85325099"/>
<dbReference type="EMBL" id="JAUIRO010000003">
    <property type="protein sequence ID" value="KAK0723564.1"/>
    <property type="molecule type" value="Genomic_DNA"/>
</dbReference>
<organism evidence="7 8">
    <name type="scientific">Lasiosphaeria miniovina</name>
    <dbReference type="NCBI Taxonomy" id="1954250"/>
    <lineage>
        <taxon>Eukaryota</taxon>
        <taxon>Fungi</taxon>
        <taxon>Dikarya</taxon>
        <taxon>Ascomycota</taxon>
        <taxon>Pezizomycotina</taxon>
        <taxon>Sordariomycetes</taxon>
        <taxon>Sordariomycetidae</taxon>
        <taxon>Sordariales</taxon>
        <taxon>Lasiosphaeriaceae</taxon>
        <taxon>Lasiosphaeria</taxon>
    </lineage>
</organism>
<evidence type="ECO:0000256" key="5">
    <source>
        <dbReference type="SAM" id="MobiDB-lite"/>
    </source>
</evidence>
<keyword evidence="6" id="KW-1133">Transmembrane helix</keyword>
<keyword evidence="3 4" id="KW-0408">Iron</keyword>
<evidence type="ECO:0000313" key="8">
    <source>
        <dbReference type="Proteomes" id="UP001172101"/>
    </source>
</evidence>
<evidence type="ECO:0000313" key="7">
    <source>
        <dbReference type="EMBL" id="KAK0723564.1"/>
    </source>
</evidence>
<dbReference type="GO" id="GO:0004497">
    <property type="term" value="F:monooxygenase activity"/>
    <property type="evidence" value="ECO:0007669"/>
    <property type="project" value="InterPro"/>
</dbReference>
<feature type="transmembrane region" description="Helical" evidence="6">
    <location>
        <begin position="46"/>
        <end position="65"/>
    </location>
</feature>
<dbReference type="Proteomes" id="UP001172101">
    <property type="component" value="Unassembled WGS sequence"/>
</dbReference>
<keyword evidence="2 4" id="KW-0479">Metal-binding</keyword>
<dbReference type="InterPro" id="IPR050121">
    <property type="entry name" value="Cytochrome_P450_monoxygenase"/>
</dbReference>
<keyword evidence="6" id="KW-0472">Membrane</keyword>
<dbReference type="GO" id="GO:0020037">
    <property type="term" value="F:heme binding"/>
    <property type="evidence" value="ECO:0007669"/>
    <property type="project" value="InterPro"/>
</dbReference>
<sequence length="526" mass="57055">MGIFQDLLLPKLSLLSLSDIPRALAVVLVSAALYRLYVHPLAHVPGPWFAGISPLFLYLICYLGVEGRVLLHYHKRYSTPVLRIAPDAVSLSDGDALHATYVAGGGLPKDARYSNFRIEGHDTIFSSLDQEFRDRRAKAVLPLFAPARIQAAYERDGAGGLAPLVRKFIARLHEEKAKGPGARADILDLSSRLSIDILTGYLFHRVYGGLDEPPTAKTDPAAAKRLKYADKLSATPFVLAIVAFSRFSLLPNWLFTFIFSSLINRVLADDEVNASVRTVSHFLDGVVAADGSDSSSGSSSSNNNNKTASTAETDADTYQSRLLRAGVSRAETLVQCKGVVFAGADSTAVMLATIMFHLVQQDAVRRRLADEVAANPGADPQTLPYLRAVVREGLRVGMANPTRLTREVGAAGLAVSGFALPPGTKVGAAAYVFHHDDATYPEPFAFRPERWLAGEGRGAGVRDHFAYGLGGRACLGRNLANWQLYLVVREVVASGVLEGARTCKDKIEIVEWFNAEIEGHVLEVEW</sequence>
<protein>
    <submittedName>
        <fullName evidence="7">Cytochrome P450</fullName>
    </submittedName>
</protein>
<dbReference type="GO" id="GO:0005506">
    <property type="term" value="F:iron ion binding"/>
    <property type="evidence" value="ECO:0007669"/>
    <property type="project" value="InterPro"/>
</dbReference>
<dbReference type="Pfam" id="PF00067">
    <property type="entry name" value="p450"/>
    <property type="match status" value="1"/>
</dbReference>